<dbReference type="Pfam" id="PF13489">
    <property type="entry name" value="Methyltransf_23"/>
    <property type="match status" value="1"/>
</dbReference>
<protein>
    <submittedName>
        <fullName evidence="1">Methylase</fullName>
    </submittedName>
</protein>
<dbReference type="Proteomes" id="UP000196531">
    <property type="component" value="Unassembled WGS sequence"/>
</dbReference>
<dbReference type="InterPro" id="IPR029063">
    <property type="entry name" value="SAM-dependent_MTases_sf"/>
</dbReference>
<dbReference type="AlphaFoldDB" id="A0A1Y5FH13"/>
<keyword evidence="1" id="KW-0489">Methyltransferase</keyword>
<dbReference type="SUPFAM" id="SSF53335">
    <property type="entry name" value="S-adenosyl-L-methionine-dependent methyltransferases"/>
    <property type="match status" value="1"/>
</dbReference>
<accession>A0A1Y5FH13</accession>
<evidence type="ECO:0000313" key="1">
    <source>
        <dbReference type="EMBL" id="OUR98973.1"/>
    </source>
</evidence>
<dbReference type="Gene3D" id="3.40.50.150">
    <property type="entry name" value="Vaccinia Virus protein VP39"/>
    <property type="match status" value="1"/>
</dbReference>
<sequence>MRDIYNDGKYLDSNPSWHMEDSVWKASNILKILKNNKLKPSSVVEVGCGAGEVLRNLAVKMSDIKCLDGYDISEDAYSLAKTKETEKIKFYNKDLMEADSKKYELLMAIDVFEHIEDNFTFLRNMGTKAEYKIFHIPLDLSVQSLLRMKPILETRKSVGHIHYYTKELALALLEDTGYEILDYFYTSGSLELPNRGWKANLLKFPRKILFALSPDLAARILGGFSLMVLAK</sequence>
<name>A0A1Y5FH13_9BACT</name>
<dbReference type="GO" id="GO:0032259">
    <property type="term" value="P:methylation"/>
    <property type="evidence" value="ECO:0007669"/>
    <property type="project" value="UniProtKB-KW"/>
</dbReference>
<evidence type="ECO:0000313" key="2">
    <source>
        <dbReference type="Proteomes" id="UP000196531"/>
    </source>
</evidence>
<comment type="caution">
    <text evidence="1">The sequence shown here is derived from an EMBL/GenBank/DDBJ whole genome shotgun (WGS) entry which is preliminary data.</text>
</comment>
<dbReference type="EMBL" id="MAAO01000004">
    <property type="protein sequence ID" value="OUR98973.1"/>
    <property type="molecule type" value="Genomic_DNA"/>
</dbReference>
<reference evidence="2" key="1">
    <citation type="journal article" date="2017" name="Proc. Natl. Acad. Sci. U.S.A.">
        <title>Simulation of Deepwater Horizon oil plume reveals substrate specialization within a complex community of hydrocarbon-degraders.</title>
        <authorList>
            <person name="Hu P."/>
            <person name="Dubinsky E.A."/>
            <person name="Probst A.J."/>
            <person name="Wang J."/>
            <person name="Sieber C.M.K."/>
            <person name="Tom L.M."/>
            <person name="Gardinali P."/>
            <person name="Banfield J.F."/>
            <person name="Atlas R.M."/>
            <person name="Andersen G.L."/>
        </authorList>
    </citation>
    <scope>NUCLEOTIDE SEQUENCE [LARGE SCALE GENOMIC DNA]</scope>
</reference>
<organism evidence="1 2">
    <name type="scientific">Halobacteriovorax marinus</name>
    <dbReference type="NCBI Taxonomy" id="97084"/>
    <lineage>
        <taxon>Bacteria</taxon>
        <taxon>Pseudomonadati</taxon>
        <taxon>Bdellovibrionota</taxon>
        <taxon>Bacteriovoracia</taxon>
        <taxon>Bacteriovoracales</taxon>
        <taxon>Halobacteriovoraceae</taxon>
        <taxon>Halobacteriovorax</taxon>
    </lineage>
</organism>
<proteinExistence type="predicted"/>
<dbReference type="CDD" id="cd02440">
    <property type="entry name" value="AdoMet_MTases"/>
    <property type="match status" value="1"/>
</dbReference>
<keyword evidence="1" id="KW-0808">Transferase</keyword>
<gene>
    <name evidence="1" type="ORF">A9Q84_05190</name>
</gene>
<dbReference type="GO" id="GO:0008168">
    <property type="term" value="F:methyltransferase activity"/>
    <property type="evidence" value="ECO:0007669"/>
    <property type="project" value="UniProtKB-KW"/>
</dbReference>